<feature type="non-terminal residue" evidence="1">
    <location>
        <position position="1"/>
    </location>
</feature>
<dbReference type="SUPFAM" id="SSF50386">
    <property type="entry name" value="STI-like"/>
    <property type="match status" value="1"/>
</dbReference>
<dbReference type="EMBL" id="LXQA010125439">
    <property type="protein sequence ID" value="MCI21540.1"/>
    <property type="molecule type" value="Genomic_DNA"/>
</dbReference>
<accession>A0A392QCT5</accession>
<organism evidence="1 2">
    <name type="scientific">Trifolium medium</name>
    <dbReference type="NCBI Taxonomy" id="97028"/>
    <lineage>
        <taxon>Eukaryota</taxon>
        <taxon>Viridiplantae</taxon>
        <taxon>Streptophyta</taxon>
        <taxon>Embryophyta</taxon>
        <taxon>Tracheophyta</taxon>
        <taxon>Spermatophyta</taxon>
        <taxon>Magnoliopsida</taxon>
        <taxon>eudicotyledons</taxon>
        <taxon>Gunneridae</taxon>
        <taxon>Pentapetalae</taxon>
        <taxon>rosids</taxon>
        <taxon>fabids</taxon>
        <taxon>Fabales</taxon>
        <taxon>Fabaceae</taxon>
        <taxon>Papilionoideae</taxon>
        <taxon>50 kb inversion clade</taxon>
        <taxon>NPAAA clade</taxon>
        <taxon>Hologalegina</taxon>
        <taxon>IRL clade</taxon>
        <taxon>Trifolieae</taxon>
        <taxon>Trifolium</taxon>
    </lineage>
</organism>
<keyword evidence="2" id="KW-1185">Reference proteome</keyword>
<dbReference type="InterPro" id="IPR011065">
    <property type="entry name" value="Kunitz_inhibitor_STI-like_sf"/>
</dbReference>
<proteinExistence type="predicted"/>
<comment type="caution">
    <text evidence="1">The sequence shown here is derived from an EMBL/GenBank/DDBJ whole genome shotgun (WGS) entry which is preliminary data.</text>
</comment>
<name>A0A392QCT5_9FABA</name>
<evidence type="ECO:0000313" key="1">
    <source>
        <dbReference type="EMBL" id="MCI21540.1"/>
    </source>
</evidence>
<reference evidence="1 2" key="1">
    <citation type="journal article" date="2018" name="Front. Plant Sci.">
        <title>Red Clover (Trifolium pratense) and Zigzag Clover (T. medium) - A Picture of Genomic Similarities and Differences.</title>
        <authorList>
            <person name="Dluhosova J."/>
            <person name="Istvanek J."/>
            <person name="Nedelnik J."/>
            <person name="Repkova J."/>
        </authorList>
    </citation>
    <scope>NUCLEOTIDE SEQUENCE [LARGE SCALE GENOMIC DNA]</scope>
    <source>
        <strain evidence="2">cv. 10/8</strain>
        <tissue evidence="1">Leaf</tissue>
    </source>
</reference>
<dbReference type="AlphaFoldDB" id="A0A392QCT5"/>
<dbReference type="Proteomes" id="UP000265520">
    <property type="component" value="Unassembled WGS sequence"/>
</dbReference>
<evidence type="ECO:0000313" key="2">
    <source>
        <dbReference type="Proteomes" id="UP000265520"/>
    </source>
</evidence>
<sequence length="80" mass="9215">CAKSLKWELFQQDFFPLPWVAIGDYSDGHLLDRIMEGVFNIQKHGWYRDEKGNRLVLTENNNPFNLVFIADNSGSGRSVV</sequence>
<protein>
    <submittedName>
        <fullName evidence="1">Kunitz proteinase inhibitor</fullName>
    </submittedName>
</protein>